<dbReference type="EMBL" id="JBDFQZ010000006">
    <property type="protein sequence ID" value="KAK9714843.1"/>
    <property type="molecule type" value="Genomic_DNA"/>
</dbReference>
<dbReference type="PANTHER" id="PTHR34222">
    <property type="entry name" value="GAG_PRE-INTEGRS DOMAIN-CONTAINING PROTEIN"/>
    <property type="match status" value="1"/>
</dbReference>
<name>A0AAW1KCQ3_SAPOF</name>
<evidence type="ECO:0000313" key="2">
    <source>
        <dbReference type="Proteomes" id="UP001443914"/>
    </source>
</evidence>
<organism evidence="1 2">
    <name type="scientific">Saponaria officinalis</name>
    <name type="common">Common soapwort</name>
    <name type="synonym">Lychnis saponaria</name>
    <dbReference type="NCBI Taxonomy" id="3572"/>
    <lineage>
        <taxon>Eukaryota</taxon>
        <taxon>Viridiplantae</taxon>
        <taxon>Streptophyta</taxon>
        <taxon>Embryophyta</taxon>
        <taxon>Tracheophyta</taxon>
        <taxon>Spermatophyta</taxon>
        <taxon>Magnoliopsida</taxon>
        <taxon>eudicotyledons</taxon>
        <taxon>Gunneridae</taxon>
        <taxon>Pentapetalae</taxon>
        <taxon>Caryophyllales</taxon>
        <taxon>Caryophyllaceae</taxon>
        <taxon>Caryophylleae</taxon>
        <taxon>Saponaria</taxon>
    </lineage>
</organism>
<evidence type="ECO:0008006" key="3">
    <source>
        <dbReference type="Google" id="ProtNLM"/>
    </source>
</evidence>
<proteinExistence type="predicted"/>
<dbReference type="PANTHER" id="PTHR34222:SF99">
    <property type="entry name" value="PROTEIN, PUTATIVE-RELATED"/>
    <property type="match status" value="1"/>
</dbReference>
<accession>A0AAW1KCQ3</accession>
<gene>
    <name evidence="1" type="ORF">RND81_06G124200</name>
</gene>
<protein>
    <recommendedName>
        <fullName evidence="3">Gag-pol polyprotein</fullName>
    </recommendedName>
</protein>
<keyword evidence="2" id="KW-1185">Reference proteome</keyword>
<dbReference type="AlphaFoldDB" id="A0AAW1KCQ3"/>
<reference evidence="1" key="1">
    <citation type="submission" date="2024-03" db="EMBL/GenBank/DDBJ databases">
        <title>WGS assembly of Saponaria officinalis var. Norfolk2.</title>
        <authorList>
            <person name="Jenkins J."/>
            <person name="Shu S."/>
            <person name="Grimwood J."/>
            <person name="Barry K."/>
            <person name="Goodstein D."/>
            <person name="Schmutz J."/>
            <person name="Leebens-Mack J."/>
            <person name="Osbourn A."/>
        </authorList>
    </citation>
    <scope>NUCLEOTIDE SEQUENCE [LARGE SCALE GENOMIC DNA]</scope>
    <source>
        <strain evidence="1">JIC</strain>
    </source>
</reference>
<sequence length="178" mass="20076">MGLNSGYEIVKTNVLSMEPLPPINKVLSLLHKIERQKQISDAVDVLSEANAYAGVRYSDSGAAHGKKHKLDSGQSSKGHLECSYCHHIGHSRSECFKLNECTFCGKKGHARNNYFKLNRSSFTGGKTRGPQNANRSGGYKLKQEHIQQMCCQKSSMMQLSLHWIMMQILPRLYLIRHN</sequence>
<dbReference type="Pfam" id="PF16588">
    <property type="entry name" value="zf-C2H2_10"/>
    <property type="match status" value="1"/>
</dbReference>
<dbReference type="Proteomes" id="UP001443914">
    <property type="component" value="Unassembled WGS sequence"/>
</dbReference>
<evidence type="ECO:0000313" key="1">
    <source>
        <dbReference type="EMBL" id="KAK9714843.1"/>
    </source>
</evidence>
<comment type="caution">
    <text evidence="1">The sequence shown here is derived from an EMBL/GenBank/DDBJ whole genome shotgun (WGS) entry which is preliminary data.</text>
</comment>